<keyword evidence="2" id="KW-0560">Oxidoreductase</keyword>
<evidence type="ECO:0000259" key="5">
    <source>
        <dbReference type="Pfam" id="PF03446"/>
    </source>
</evidence>
<dbReference type="InterPro" id="IPR006115">
    <property type="entry name" value="6PGDH_NADP-bd"/>
</dbReference>
<sequence>MPAPPLCTTSMMRRTTMSAPPTVGFVGLGNLGLAMATRLVHRGFAVVATDLSAHRSRRITEEGGTAASVADVLACETVCVATPDDRAVLAMLDDGTLGPGAGVRRLLLHSTVLPTAARALADRLTPLGISLLEVPVSGGPSAAHAGELALFLGGEDDHLDAASEVLDALGSRQFRLGPIGAGSAVKLVNQLTMLAAVDALHEGLALTRIFEVPANAALEALAAATGDTWVGRNWGFFDAIVADYDESGTAEDERPWRKDLTEFMDASRAVSLPSPLAEHLRGSVGARIEEDARANRKGHAA</sequence>
<evidence type="ECO:0000256" key="4">
    <source>
        <dbReference type="PIRSR" id="PIRSR000103-1"/>
    </source>
</evidence>
<comment type="caution">
    <text evidence="7">The sequence shown here is derived from an EMBL/GenBank/DDBJ whole genome shotgun (WGS) entry which is preliminary data.</text>
</comment>
<dbReference type="OrthoDB" id="3185659at2"/>
<dbReference type="Pfam" id="PF03446">
    <property type="entry name" value="NAD_binding_2"/>
    <property type="match status" value="1"/>
</dbReference>
<comment type="similarity">
    <text evidence="1">Belongs to the HIBADH-related family.</text>
</comment>
<reference evidence="7 8" key="1">
    <citation type="journal article" date="2018" name="Front. Microbiol.">
        <title>Novel Insights Into Bacterial Dimethylsulfoniopropionate Catabolism in the East China Sea.</title>
        <authorList>
            <person name="Liu J."/>
            <person name="Liu J."/>
            <person name="Zhang S.H."/>
            <person name="Liang J."/>
            <person name="Lin H."/>
            <person name="Song D."/>
            <person name="Yang G.P."/>
            <person name="Todd J.D."/>
            <person name="Zhang X.H."/>
        </authorList>
    </citation>
    <scope>NUCLEOTIDE SEQUENCE [LARGE SCALE GENOMIC DNA]</scope>
    <source>
        <strain evidence="7 8">ZYFD042</strain>
    </source>
</reference>
<accession>A0A3S3KWJ9</accession>
<feature type="domain" description="3-hydroxyisobutyrate dehydrogenase-like NAD-binding" evidence="6">
    <location>
        <begin position="180"/>
        <end position="282"/>
    </location>
</feature>
<dbReference type="GO" id="GO:0016491">
    <property type="term" value="F:oxidoreductase activity"/>
    <property type="evidence" value="ECO:0007669"/>
    <property type="project" value="UniProtKB-KW"/>
</dbReference>
<proteinExistence type="inferred from homology"/>
<dbReference type="InterPro" id="IPR029154">
    <property type="entry name" value="HIBADH-like_NADP-bd"/>
</dbReference>
<dbReference type="InterPro" id="IPR036291">
    <property type="entry name" value="NAD(P)-bd_dom_sf"/>
</dbReference>
<dbReference type="EMBL" id="RBZY01000039">
    <property type="protein sequence ID" value="RWR17514.1"/>
    <property type="molecule type" value="Genomic_DNA"/>
</dbReference>
<evidence type="ECO:0000313" key="8">
    <source>
        <dbReference type="Proteomes" id="UP000285970"/>
    </source>
</evidence>
<evidence type="ECO:0000256" key="2">
    <source>
        <dbReference type="ARBA" id="ARBA00023002"/>
    </source>
</evidence>
<dbReference type="SUPFAM" id="SSF48179">
    <property type="entry name" value="6-phosphogluconate dehydrogenase C-terminal domain-like"/>
    <property type="match status" value="1"/>
</dbReference>
<name>A0A3S3KWJ9_9MICO</name>
<dbReference type="PANTHER" id="PTHR43060:SF15">
    <property type="entry name" value="3-HYDROXYISOBUTYRATE DEHYDROGENASE-LIKE 1, MITOCHONDRIAL-RELATED"/>
    <property type="match status" value="1"/>
</dbReference>
<dbReference type="InterPro" id="IPR015815">
    <property type="entry name" value="HIBADH-related"/>
</dbReference>
<evidence type="ECO:0000259" key="6">
    <source>
        <dbReference type="Pfam" id="PF14833"/>
    </source>
</evidence>
<dbReference type="InterPro" id="IPR013328">
    <property type="entry name" value="6PGD_dom2"/>
</dbReference>
<gene>
    <name evidence="7" type="ORF">D8Y23_11335</name>
</gene>
<evidence type="ECO:0000256" key="3">
    <source>
        <dbReference type="ARBA" id="ARBA00023027"/>
    </source>
</evidence>
<evidence type="ECO:0000313" key="7">
    <source>
        <dbReference type="EMBL" id="RWR17514.1"/>
    </source>
</evidence>
<dbReference type="GO" id="GO:0050661">
    <property type="term" value="F:NADP binding"/>
    <property type="evidence" value="ECO:0007669"/>
    <property type="project" value="InterPro"/>
</dbReference>
<keyword evidence="3" id="KW-0520">NAD</keyword>
<dbReference type="PANTHER" id="PTHR43060">
    <property type="entry name" value="3-HYDROXYISOBUTYRATE DEHYDROGENASE-LIKE 1, MITOCHONDRIAL-RELATED"/>
    <property type="match status" value="1"/>
</dbReference>
<feature type="domain" description="6-phosphogluconate dehydrogenase NADP-binding" evidence="5">
    <location>
        <begin position="22"/>
        <end position="174"/>
    </location>
</feature>
<dbReference type="Gene3D" id="1.10.1040.10">
    <property type="entry name" value="N-(1-d-carboxylethyl)-l-norvaline Dehydrogenase, domain 2"/>
    <property type="match status" value="1"/>
</dbReference>
<protein>
    <submittedName>
        <fullName evidence="7">NAD(P)-dependent oxidoreductase</fullName>
    </submittedName>
</protein>
<dbReference type="Pfam" id="PF14833">
    <property type="entry name" value="NAD_binding_11"/>
    <property type="match status" value="1"/>
</dbReference>
<evidence type="ECO:0000256" key="1">
    <source>
        <dbReference type="ARBA" id="ARBA00009080"/>
    </source>
</evidence>
<dbReference type="PIRSF" id="PIRSF000103">
    <property type="entry name" value="HIBADH"/>
    <property type="match status" value="1"/>
</dbReference>
<dbReference type="InterPro" id="IPR008927">
    <property type="entry name" value="6-PGluconate_DH-like_C_sf"/>
</dbReference>
<dbReference type="Proteomes" id="UP000285970">
    <property type="component" value="Unassembled WGS sequence"/>
</dbReference>
<dbReference type="Gene3D" id="3.40.50.720">
    <property type="entry name" value="NAD(P)-binding Rossmann-like Domain"/>
    <property type="match status" value="1"/>
</dbReference>
<dbReference type="AlphaFoldDB" id="A0A3S3KWJ9"/>
<feature type="active site" evidence="4">
    <location>
        <position position="186"/>
    </location>
</feature>
<organism evidence="7 8">
    <name type="scientific">Microbacterium enclense</name>
    <dbReference type="NCBI Taxonomy" id="993073"/>
    <lineage>
        <taxon>Bacteria</taxon>
        <taxon>Bacillati</taxon>
        <taxon>Actinomycetota</taxon>
        <taxon>Actinomycetes</taxon>
        <taxon>Micrococcales</taxon>
        <taxon>Microbacteriaceae</taxon>
        <taxon>Microbacterium</taxon>
    </lineage>
</organism>
<dbReference type="SUPFAM" id="SSF51735">
    <property type="entry name" value="NAD(P)-binding Rossmann-fold domains"/>
    <property type="match status" value="1"/>
</dbReference>
<dbReference type="GO" id="GO:0051287">
    <property type="term" value="F:NAD binding"/>
    <property type="evidence" value="ECO:0007669"/>
    <property type="project" value="InterPro"/>
</dbReference>